<dbReference type="NCBIfam" id="NF002367">
    <property type="entry name" value="PRK01346.1-4"/>
    <property type="match status" value="1"/>
</dbReference>
<dbReference type="Gene3D" id="3.40.630.30">
    <property type="match status" value="2"/>
</dbReference>
<feature type="domain" description="N-acetyltransferase" evidence="5">
    <location>
        <begin position="5"/>
        <end position="156"/>
    </location>
</feature>
<evidence type="ECO:0000313" key="7">
    <source>
        <dbReference type="Proteomes" id="UP000186132"/>
    </source>
</evidence>
<evidence type="ECO:0000259" key="5">
    <source>
        <dbReference type="PROSITE" id="PS51186"/>
    </source>
</evidence>
<sequence>MSEPEVVNPVPVEAIEPWMRTLRTALLHDPGAPDALTRLHNRRRTWTPERTWGVRHDDRWVGTLATEARTLTVPGSPDVVAVDALTAVSVAATHRRRGFLRGMLGRSLAAAAERGDALSVLIAAEWPIYGRFGYAPATQSARYRYHPRRPGALPRGGDAHRIRAVTADEVGEIGPVVFDRARRRDAGQMDRDGAWWPRSLGLGGFELQGERQHWFVHDGDDGAPDGLLAWRPTRSLDLDGTPGAVAVQLLAAATDAAYLNLWTYLAGIDLVGEITLDERPVDEPVRWLLGDGRALQETGTVDELWVRLLDVPAALTARGYAADGRIVLDVRDEDTGGYAAGRFALDVAGGVARCEPTADGADLLVAQRALASAYLGGHRLRRLAVAAGVEERTPGALDRADLMFSTPVAPWNQTHF</sequence>
<dbReference type="Proteomes" id="UP000186132">
    <property type="component" value="Unassembled WGS sequence"/>
</dbReference>
<dbReference type="InterPro" id="IPR041380">
    <property type="entry name" value="Acetyltransf_17"/>
</dbReference>
<keyword evidence="7" id="KW-1185">Reference proteome</keyword>
<feature type="active site" description="Proton donor" evidence="4">
    <location>
        <position position="129"/>
    </location>
</feature>
<dbReference type="InterPro" id="IPR000182">
    <property type="entry name" value="GNAT_dom"/>
</dbReference>
<dbReference type="InterPro" id="IPR022902">
    <property type="entry name" value="NAcTrfase_Eis"/>
</dbReference>
<feature type="active site" description="Proton acceptor; via carboxylate" evidence="4">
    <location>
        <position position="416"/>
    </location>
</feature>
<protein>
    <submittedName>
        <fullName evidence="6">Predicted acetyltransferase</fullName>
    </submittedName>
</protein>
<comment type="similarity">
    <text evidence="1 4">Belongs to the acetyltransferase Eis family.</text>
</comment>
<dbReference type="GO" id="GO:0030649">
    <property type="term" value="P:aminoglycoside antibiotic catabolic process"/>
    <property type="evidence" value="ECO:0007669"/>
    <property type="project" value="TreeGrafter"/>
</dbReference>
<dbReference type="RefSeq" id="WP_073384484.1">
    <property type="nucleotide sequence ID" value="NZ_FQVU01000001.1"/>
</dbReference>
<comment type="caution">
    <text evidence="4">Lacks conserved residue(s) required for the propagation of feature annotation.</text>
</comment>
<dbReference type="PROSITE" id="PS51186">
    <property type="entry name" value="GNAT"/>
    <property type="match status" value="1"/>
</dbReference>
<evidence type="ECO:0000313" key="6">
    <source>
        <dbReference type="EMBL" id="SHF46292.1"/>
    </source>
</evidence>
<dbReference type="Pfam" id="PF13530">
    <property type="entry name" value="SCP2_2"/>
    <property type="match status" value="1"/>
</dbReference>
<comment type="subunit">
    <text evidence="4">Homohexamer; trimer of dimers.</text>
</comment>
<dbReference type="PANTHER" id="PTHR37817:SF1">
    <property type="entry name" value="N-ACETYLTRANSFERASE EIS"/>
    <property type="match status" value="1"/>
</dbReference>
<dbReference type="Gene3D" id="3.30.1050.10">
    <property type="entry name" value="SCP2 sterol-binding domain"/>
    <property type="match status" value="1"/>
</dbReference>
<keyword evidence="3 4" id="KW-0012">Acyltransferase</keyword>
<dbReference type="AlphaFoldDB" id="A0A1M5BVN4"/>
<reference evidence="6 7" key="1">
    <citation type="submission" date="2016-11" db="EMBL/GenBank/DDBJ databases">
        <authorList>
            <person name="Jaros S."/>
            <person name="Januszkiewicz K."/>
            <person name="Wedrychowicz H."/>
        </authorList>
    </citation>
    <scope>NUCLEOTIDE SEQUENCE [LARGE SCALE GENOMIC DNA]</scope>
    <source>
        <strain evidence="6 7">DSM 45627</strain>
    </source>
</reference>
<feature type="binding site" evidence="4">
    <location>
        <begin position="88"/>
        <end position="90"/>
    </location>
    <ligand>
        <name>acetyl-CoA</name>
        <dbReference type="ChEBI" id="CHEBI:57288"/>
    </ligand>
</feature>
<dbReference type="Pfam" id="PF13527">
    <property type="entry name" value="Acetyltransf_9"/>
    <property type="match status" value="1"/>
</dbReference>
<proteinExistence type="inferred from homology"/>
<dbReference type="PANTHER" id="PTHR37817">
    <property type="entry name" value="N-ACETYLTRANSFERASE EIS"/>
    <property type="match status" value="1"/>
</dbReference>
<dbReference type="OrthoDB" id="8399956at2"/>
<dbReference type="EMBL" id="FQVU01000001">
    <property type="protein sequence ID" value="SHF46292.1"/>
    <property type="molecule type" value="Genomic_DNA"/>
</dbReference>
<accession>A0A1M5BVN4</accession>
<evidence type="ECO:0000256" key="2">
    <source>
        <dbReference type="ARBA" id="ARBA00022679"/>
    </source>
</evidence>
<dbReference type="SUPFAM" id="SSF55718">
    <property type="entry name" value="SCP-like"/>
    <property type="match status" value="1"/>
</dbReference>
<evidence type="ECO:0000256" key="3">
    <source>
        <dbReference type="ARBA" id="ARBA00023315"/>
    </source>
</evidence>
<dbReference type="HAMAP" id="MF_01812">
    <property type="entry name" value="Eis"/>
    <property type="match status" value="1"/>
</dbReference>
<dbReference type="STRING" id="1206085.SAMN05443575_0003"/>
<dbReference type="InterPro" id="IPR016181">
    <property type="entry name" value="Acyl_CoA_acyltransferase"/>
</dbReference>
<evidence type="ECO:0000256" key="4">
    <source>
        <dbReference type="HAMAP-Rule" id="MF_01812"/>
    </source>
</evidence>
<feature type="binding site" evidence="4">
    <location>
        <begin position="96"/>
        <end position="101"/>
    </location>
    <ligand>
        <name>acetyl-CoA</name>
        <dbReference type="ChEBI" id="CHEBI:57288"/>
    </ligand>
</feature>
<dbReference type="GO" id="GO:0034069">
    <property type="term" value="F:aminoglycoside N-acetyltransferase activity"/>
    <property type="evidence" value="ECO:0007669"/>
    <property type="project" value="TreeGrafter"/>
</dbReference>
<dbReference type="Pfam" id="PF17668">
    <property type="entry name" value="Acetyltransf_17"/>
    <property type="match status" value="1"/>
</dbReference>
<evidence type="ECO:0000256" key="1">
    <source>
        <dbReference type="ARBA" id="ARBA00009213"/>
    </source>
</evidence>
<dbReference type="InterPro" id="IPR051554">
    <property type="entry name" value="Acetyltransferase_Eis"/>
</dbReference>
<name>A0A1M5BVN4_9ACTN</name>
<keyword evidence="2 4" id="KW-0808">Transferase</keyword>
<dbReference type="SUPFAM" id="SSF55729">
    <property type="entry name" value="Acyl-CoA N-acyltransferases (Nat)"/>
    <property type="match status" value="1"/>
</dbReference>
<dbReference type="InterPro" id="IPR036527">
    <property type="entry name" value="SCP2_sterol-bd_dom_sf"/>
</dbReference>
<gene>
    <name evidence="6" type="ORF">SAMN05443575_0003</name>
</gene>
<organism evidence="6 7">
    <name type="scientific">Jatrophihabitans endophyticus</name>
    <dbReference type="NCBI Taxonomy" id="1206085"/>
    <lineage>
        <taxon>Bacteria</taxon>
        <taxon>Bacillati</taxon>
        <taxon>Actinomycetota</taxon>
        <taxon>Actinomycetes</taxon>
        <taxon>Jatrophihabitantales</taxon>
        <taxon>Jatrophihabitantaceae</taxon>
        <taxon>Jatrophihabitans</taxon>
    </lineage>
</organism>
<dbReference type="InterPro" id="IPR025559">
    <property type="entry name" value="Eis_dom"/>
</dbReference>